<name>A0AAV1D6N5_OLDCO</name>
<evidence type="ECO:0000313" key="3">
    <source>
        <dbReference type="Proteomes" id="UP001161247"/>
    </source>
</evidence>
<reference evidence="2" key="1">
    <citation type="submission" date="2023-03" db="EMBL/GenBank/DDBJ databases">
        <authorList>
            <person name="Julca I."/>
        </authorList>
    </citation>
    <scope>NUCLEOTIDE SEQUENCE</scope>
</reference>
<gene>
    <name evidence="2" type="ORF">OLC1_LOCUS12335</name>
</gene>
<feature type="region of interest" description="Disordered" evidence="1">
    <location>
        <begin position="78"/>
        <end position="101"/>
    </location>
</feature>
<accession>A0AAV1D6N5</accession>
<proteinExistence type="predicted"/>
<evidence type="ECO:0000313" key="2">
    <source>
        <dbReference type="EMBL" id="CAI9103111.1"/>
    </source>
</evidence>
<dbReference type="Proteomes" id="UP001161247">
    <property type="component" value="Chromosome 4"/>
</dbReference>
<dbReference type="AlphaFoldDB" id="A0AAV1D6N5"/>
<protein>
    <submittedName>
        <fullName evidence="2">OLC1v1001547C1</fullName>
    </submittedName>
</protein>
<keyword evidence="3" id="KW-1185">Reference proteome</keyword>
<evidence type="ECO:0000256" key="1">
    <source>
        <dbReference type="SAM" id="MobiDB-lite"/>
    </source>
</evidence>
<sequence length="101" mass="11642">MSTLEKIQEKIAMEIYFAKKLRKEIQRVEELQRKNDEKEALILIGEMEAGIIKAQDLDLRQTELTRAFVKNMLKSLEDHKKQEEEGVQSNAVPAQGNEDGN</sequence>
<organism evidence="2 3">
    <name type="scientific">Oldenlandia corymbosa var. corymbosa</name>
    <dbReference type="NCBI Taxonomy" id="529605"/>
    <lineage>
        <taxon>Eukaryota</taxon>
        <taxon>Viridiplantae</taxon>
        <taxon>Streptophyta</taxon>
        <taxon>Embryophyta</taxon>
        <taxon>Tracheophyta</taxon>
        <taxon>Spermatophyta</taxon>
        <taxon>Magnoliopsida</taxon>
        <taxon>eudicotyledons</taxon>
        <taxon>Gunneridae</taxon>
        <taxon>Pentapetalae</taxon>
        <taxon>asterids</taxon>
        <taxon>lamiids</taxon>
        <taxon>Gentianales</taxon>
        <taxon>Rubiaceae</taxon>
        <taxon>Rubioideae</taxon>
        <taxon>Spermacoceae</taxon>
        <taxon>Hedyotis-Oldenlandia complex</taxon>
        <taxon>Oldenlandia</taxon>
    </lineage>
</organism>
<dbReference type="EMBL" id="OX459121">
    <property type="protein sequence ID" value="CAI9103111.1"/>
    <property type="molecule type" value="Genomic_DNA"/>
</dbReference>